<name>A0AA40A086_9PEZI</name>
<dbReference type="GeneID" id="85318887"/>
<evidence type="ECO:0000313" key="1">
    <source>
        <dbReference type="EMBL" id="KAK0706844.1"/>
    </source>
</evidence>
<dbReference type="EMBL" id="JAUIRO010000007">
    <property type="protein sequence ID" value="KAK0706844.1"/>
    <property type="molecule type" value="Genomic_DNA"/>
</dbReference>
<reference evidence="1" key="1">
    <citation type="submission" date="2023-06" db="EMBL/GenBank/DDBJ databases">
        <title>Genome-scale phylogeny and comparative genomics of the fungal order Sordariales.</title>
        <authorList>
            <consortium name="Lawrence Berkeley National Laboratory"/>
            <person name="Hensen N."/>
            <person name="Bonometti L."/>
            <person name="Westerberg I."/>
            <person name="Brannstrom I.O."/>
            <person name="Guillou S."/>
            <person name="Cros-Aarteil S."/>
            <person name="Calhoun S."/>
            <person name="Haridas S."/>
            <person name="Kuo A."/>
            <person name="Mondo S."/>
            <person name="Pangilinan J."/>
            <person name="Riley R."/>
            <person name="LaButti K."/>
            <person name="Andreopoulos B."/>
            <person name="Lipzen A."/>
            <person name="Chen C."/>
            <person name="Yanf M."/>
            <person name="Daum C."/>
            <person name="Ng V."/>
            <person name="Clum A."/>
            <person name="Steindorff A."/>
            <person name="Ohm R."/>
            <person name="Martin F."/>
            <person name="Silar P."/>
            <person name="Natvig D."/>
            <person name="Lalanne C."/>
            <person name="Gautier V."/>
            <person name="Ament-velasquez S.L."/>
            <person name="Kruys A."/>
            <person name="Hutchinson M.I."/>
            <person name="Powell A.J."/>
            <person name="Barry K."/>
            <person name="Miller A.N."/>
            <person name="Grigoriev I.V."/>
            <person name="Debuchy R."/>
            <person name="Gladieux P."/>
            <person name="Thoren M.H."/>
            <person name="Johannesson H."/>
        </authorList>
    </citation>
    <scope>NUCLEOTIDE SEQUENCE</scope>
    <source>
        <strain evidence="1">SMH2392-1A</strain>
    </source>
</reference>
<dbReference type="RefSeq" id="XP_060291938.1">
    <property type="nucleotide sequence ID" value="XM_060435617.1"/>
</dbReference>
<evidence type="ECO:0000313" key="2">
    <source>
        <dbReference type="Proteomes" id="UP001172101"/>
    </source>
</evidence>
<gene>
    <name evidence="1" type="ORF">B0T26DRAFT_596607</name>
</gene>
<dbReference type="Proteomes" id="UP001172101">
    <property type="component" value="Unassembled WGS sequence"/>
</dbReference>
<sequence>LHPRYIIDTAKAAQHPLQLSYRCSLESLLERLDISFRNLQAAVNDVNFVLRALLMLAVRDAERQLDASVLPYWLLTFKA</sequence>
<feature type="non-terminal residue" evidence="1">
    <location>
        <position position="1"/>
    </location>
</feature>
<dbReference type="AlphaFoldDB" id="A0AA40A086"/>
<comment type="caution">
    <text evidence="1">The sequence shown here is derived from an EMBL/GenBank/DDBJ whole genome shotgun (WGS) entry which is preliminary data.</text>
</comment>
<organism evidence="1 2">
    <name type="scientific">Lasiosphaeria miniovina</name>
    <dbReference type="NCBI Taxonomy" id="1954250"/>
    <lineage>
        <taxon>Eukaryota</taxon>
        <taxon>Fungi</taxon>
        <taxon>Dikarya</taxon>
        <taxon>Ascomycota</taxon>
        <taxon>Pezizomycotina</taxon>
        <taxon>Sordariomycetes</taxon>
        <taxon>Sordariomycetidae</taxon>
        <taxon>Sordariales</taxon>
        <taxon>Lasiosphaeriaceae</taxon>
        <taxon>Lasiosphaeria</taxon>
    </lineage>
</organism>
<accession>A0AA40A086</accession>
<protein>
    <submittedName>
        <fullName evidence="1">Uncharacterized protein</fullName>
    </submittedName>
</protein>
<feature type="non-terminal residue" evidence="1">
    <location>
        <position position="79"/>
    </location>
</feature>
<proteinExistence type="predicted"/>
<keyword evidence="2" id="KW-1185">Reference proteome</keyword>